<dbReference type="STRING" id="1745343.A0A2J6PI03"/>
<dbReference type="Proteomes" id="UP000235672">
    <property type="component" value="Unassembled WGS sequence"/>
</dbReference>
<dbReference type="AlphaFoldDB" id="A0A2J6PI03"/>
<dbReference type="GO" id="GO:0016614">
    <property type="term" value="F:oxidoreductase activity, acting on CH-OH group of donors"/>
    <property type="evidence" value="ECO:0007669"/>
    <property type="project" value="InterPro"/>
</dbReference>
<keyword evidence="4" id="KW-0732">Signal</keyword>
<feature type="region of interest" description="Disordered" evidence="3">
    <location>
        <begin position="855"/>
        <end position="894"/>
    </location>
</feature>
<sequence length="913" mass="99076">MNSMLALWFLFSFHTLVSPIILDPRDVDAPFLACYDYIICGGGVSGLVLANRLTEDPNVSVLVLEAGSLQVLLRQLNDNYEDFILYPIEDGDGLGTSYDWNLWTAPQTYLDGAERPYDMGRGVGGGSLINGMCWTRGGKADYDAWVTLGNPGWGWDDLLPYFKKSENYTDNVDSHFSRELYIKPSPSTHGSDGYVHVSYPRYFYNQSQLFLDGLRELGIPILTDPNNGTAAGGMLIPDSINPDNQTRSYARLDYFDTVINTRQNLHVATHQHVTRVLIDGPHNVRSRNYPAGLWVSGVEFLTDGSLAFHNVSCSREVILSAGAVHTPQILESSGIGDPALLSKFGIPVIINLPGVGNNFQDHPYVGVVYYYGNSSYFNIDMLYNNPQLFTQLEQEYYVNKTGPWTAGAINTVAFPSLPSISLNWTNMMYDAANQSTSQHLLSGLDSTIIAGYEAQKAILVNFLSRPDVGAYEILNDNIGLLSVATMHPFSRGSVHIQSTNPFLQPLIDPRYCSNSLDCQVLVEALLFNNQLIDTKSMRLLEPGPYAPFLPNATAENLMPAIQTGLRTEFHGTGTTSMLPLNLGGVVDTHLRVYGTKNLRVVDAGIIPLVPAAHLQAPVYAIAEKAADIIKSDNLGLASQGCSSNSASAQQDPIITNSSNRTSSLNVSSYSRTSSSPIFQPTESNFPELLNASALVAFEPSSKLNSTSTRPPFALGGAQDQLPSTAPQFVTGDEILDAISIFLTSRSAPTSIAGQTISISSTNSIQGPSFLSPVSSSSTKSTTITTNNAAEVVIRAENNSVSTELTPRKPALIHGYRPSGAAGNIISGFQSSPSRSRQTSTSLPWNYMVQNSGNVRSSEIQASSDPVTSKHVQHTSRHDTKIAYTSSSKTDDRKTTTYTSTVTRLVTITMPQAG</sequence>
<keyword evidence="2" id="KW-0274">FAD</keyword>
<evidence type="ECO:0000256" key="2">
    <source>
        <dbReference type="RuleBase" id="RU003968"/>
    </source>
</evidence>
<feature type="domain" description="Glucose-methanol-choline oxidoreductase N-terminal" evidence="6">
    <location>
        <begin position="322"/>
        <end position="336"/>
    </location>
</feature>
<dbReference type="PANTHER" id="PTHR11552:SF115">
    <property type="entry name" value="DEHYDROGENASE XPTC-RELATED"/>
    <property type="match status" value="1"/>
</dbReference>
<feature type="signal peptide" evidence="4">
    <location>
        <begin position="1"/>
        <end position="19"/>
    </location>
</feature>
<dbReference type="InterPro" id="IPR000172">
    <property type="entry name" value="GMC_OxRdtase_N"/>
</dbReference>
<comment type="similarity">
    <text evidence="1 2">Belongs to the GMC oxidoreductase family.</text>
</comment>
<evidence type="ECO:0000256" key="4">
    <source>
        <dbReference type="SAM" id="SignalP"/>
    </source>
</evidence>
<dbReference type="GO" id="GO:0050660">
    <property type="term" value="F:flavin adenine dinucleotide binding"/>
    <property type="evidence" value="ECO:0007669"/>
    <property type="project" value="InterPro"/>
</dbReference>
<organism evidence="7 8">
    <name type="scientific">Hyaloscypha hepaticicola</name>
    <dbReference type="NCBI Taxonomy" id="2082293"/>
    <lineage>
        <taxon>Eukaryota</taxon>
        <taxon>Fungi</taxon>
        <taxon>Dikarya</taxon>
        <taxon>Ascomycota</taxon>
        <taxon>Pezizomycotina</taxon>
        <taxon>Leotiomycetes</taxon>
        <taxon>Helotiales</taxon>
        <taxon>Hyaloscyphaceae</taxon>
        <taxon>Hyaloscypha</taxon>
    </lineage>
</organism>
<accession>A0A2J6PI03</accession>
<dbReference type="InterPro" id="IPR036188">
    <property type="entry name" value="FAD/NAD-bd_sf"/>
</dbReference>
<dbReference type="Pfam" id="PF00732">
    <property type="entry name" value="GMC_oxred_N"/>
    <property type="match status" value="1"/>
</dbReference>
<dbReference type="OrthoDB" id="269227at2759"/>
<evidence type="ECO:0000313" key="7">
    <source>
        <dbReference type="EMBL" id="PMD13662.1"/>
    </source>
</evidence>
<evidence type="ECO:0000259" key="5">
    <source>
        <dbReference type="PROSITE" id="PS00623"/>
    </source>
</evidence>
<dbReference type="Gene3D" id="3.50.50.60">
    <property type="entry name" value="FAD/NAD(P)-binding domain"/>
    <property type="match status" value="1"/>
</dbReference>
<evidence type="ECO:0000259" key="6">
    <source>
        <dbReference type="PROSITE" id="PS00624"/>
    </source>
</evidence>
<keyword evidence="2" id="KW-0285">Flavoprotein</keyword>
<evidence type="ECO:0000313" key="8">
    <source>
        <dbReference type="Proteomes" id="UP000235672"/>
    </source>
</evidence>
<dbReference type="SUPFAM" id="SSF54373">
    <property type="entry name" value="FAD-linked reductases, C-terminal domain"/>
    <property type="match status" value="1"/>
</dbReference>
<dbReference type="GO" id="GO:0044550">
    <property type="term" value="P:secondary metabolite biosynthetic process"/>
    <property type="evidence" value="ECO:0007669"/>
    <property type="project" value="TreeGrafter"/>
</dbReference>
<evidence type="ECO:0000256" key="1">
    <source>
        <dbReference type="ARBA" id="ARBA00010790"/>
    </source>
</evidence>
<feature type="region of interest" description="Disordered" evidence="3">
    <location>
        <begin position="640"/>
        <end position="667"/>
    </location>
</feature>
<gene>
    <name evidence="7" type="ORF">NA56DRAFT_737230</name>
</gene>
<dbReference type="InterPro" id="IPR007867">
    <property type="entry name" value="GMC_OxRtase_C"/>
</dbReference>
<feature type="compositionally biased region" description="Polar residues" evidence="3">
    <location>
        <begin position="640"/>
        <end position="654"/>
    </location>
</feature>
<proteinExistence type="inferred from homology"/>
<protein>
    <submittedName>
        <fullName evidence="7">GMC oxidoreductase</fullName>
    </submittedName>
</protein>
<feature type="compositionally biased region" description="Polar residues" evidence="3">
    <location>
        <begin position="855"/>
        <end position="866"/>
    </location>
</feature>
<reference evidence="7 8" key="1">
    <citation type="submission" date="2016-05" db="EMBL/GenBank/DDBJ databases">
        <title>A degradative enzymes factory behind the ericoid mycorrhizal symbiosis.</title>
        <authorList>
            <consortium name="DOE Joint Genome Institute"/>
            <person name="Martino E."/>
            <person name="Morin E."/>
            <person name="Grelet G."/>
            <person name="Kuo A."/>
            <person name="Kohler A."/>
            <person name="Daghino S."/>
            <person name="Barry K."/>
            <person name="Choi C."/>
            <person name="Cichocki N."/>
            <person name="Clum A."/>
            <person name="Copeland A."/>
            <person name="Hainaut M."/>
            <person name="Haridas S."/>
            <person name="Labutti K."/>
            <person name="Lindquist E."/>
            <person name="Lipzen A."/>
            <person name="Khouja H.-R."/>
            <person name="Murat C."/>
            <person name="Ohm R."/>
            <person name="Olson A."/>
            <person name="Spatafora J."/>
            <person name="Veneault-Fourrey C."/>
            <person name="Henrissat B."/>
            <person name="Grigoriev I."/>
            <person name="Martin F."/>
            <person name="Perotto S."/>
        </authorList>
    </citation>
    <scope>NUCLEOTIDE SEQUENCE [LARGE SCALE GENOMIC DNA]</scope>
    <source>
        <strain evidence="7 8">UAMH 7357</strain>
    </source>
</reference>
<feature type="domain" description="Glucose-methanol-choline oxidoreductase N-terminal" evidence="5">
    <location>
        <begin position="120"/>
        <end position="143"/>
    </location>
</feature>
<keyword evidence="8" id="KW-1185">Reference proteome</keyword>
<dbReference type="Gene3D" id="3.30.560.10">
    <property type="entry name" value="Glucose Oxidase, domain 3"/>
    <property type="match status" value="1"/>
</dbReference>
<feature type="chain" id="PRO_5014407916" evidence="4">
    <location>
        <begin position="20"/>
        <end position="913"/>
    </location>
</feature>
<dbReference type="PROSITE" id="PS00624">
    <property type="entry name" value="GMC_OXRED_2"/>
    <property type="match status" value="1"/>
</dbReference>
<dbReference type="Pfam" id="PF05199">
    <property type="entry name" value="GMC_oxred_C"/>
    <property type="match status" value="1"/>
</dbReference>
<feature type="compositionally biased region" description="Low complexity" evidence="3">
    <location>
        <begin position="655"/>
        <end position="667"/>
    </location>
</feature>
<dbReference type="PANTHER" id="PTHR11552">
    <property type="entry name" value="GLUCOSE-METHANOL-CHOLINE GMC OXIDOREDUCTASE"/>
    <property type="match status" value="1"/>
</dbReference>
<name>A0A2J6PI03_9HELO</name>
<dbReference type="InterPro" id="IPR012132">
    <property type="entry name" value="GMC_OxRdtase"/>
</dbReference>
<evidence type="ECO:0000256" key="3">
    <source>
        <dbReference type="SAM" id="MobiDB-lite"/>
    </source>
</evidence>
<dbReference type="PROSITE" id="PS00623">
    <property type="entry name" value="GMC_OXRED_1"/>
    <property type="match status" value="1"/>
</dbReference>
<dbReference type="EMBL" id="KZ613529">
    <property type="protein sequence ID" value="PMD13662.1"/>
    <property type="molecule type" value="Genomic_DNA"/>
</dbReference>
<dbReference type="SUPFAM" id="SSF51905">
    <property type="entry name" value="FAD/NAD(P)-binding domain"/>
    <property type="match status" value="1"/>
</dbReference>